<proteinExistence type="predicted"/>
<dbReference type="Pfam" id="PF17932">
    <property type="entry name" value="TetR_C_24"/>
    <property type="match status" value="1"/>
</dbReference>
<dbReference type="Proteomes" id="UP001500738">
    <property type="component" value="Unassembled WGS sequence"/>
</dbReference>
<evidence type="ECO:0000256" key="2">
    <source>
        <dbReference type="ARBA" id="ARBA00023125"/>
    </source>
</evidence>
<dbReference type="InterPro" id="IPR041490">
    <property type="entry name" value="KstR2_TetR_C"/>
</dbReference>
<dbReference type="InterPro" id="IPR023772">
    <property type="entry name" value="DNA-bd_HTH_TetR-type_CS"/>
</dbReference>
<dbReference type="PRINTS" id="PR00455">
    <property type="entry name" value="HTHTETR"/>
</dbReference>
<evidence type="ECO:0000256" key="3">
    <source>
        <dbReference type="ARBA" id="ARBA00023163"/>
    </source>
</evidence>
<evidence type="ECO:0000259" key="5">
    <source>
        <dbReference type="PROSITE" id="PS50977"/>
    </source>
</evidence>
<feature type="DNA-binding region" description="H-T-H motif" evidence="4">
    <location>
        <begin position="42"/>
        <end position="61"/>
    </location>
</feature>
<protein>
    <recommendedName>
        <fullName evidence="5">HTH tetR-type domain-containing protein</fullName>
    </recommendedName>
</protein>
<dbReference type="Gene3D" id="1.10.10.60">
    <property type="entry name" value="Homeodomain-like"/>
    <property type="match status" value="1"/>
</dbReference>
<dbReference type="PROSITE" id="PS50977">
    <property type="entry name" value="HTH_TETR_2"/>
    <property type="match status" value="2"/>
</dbReference>
<comment type="caution">
    <text evidence="6">The sequence shown here is derived from an EMBL/GenBank/DDBJ whole genome shotgun (WGS) entry which is preliminary data.</text>
</comment>
<dbReference type="Pfam" id="PF00440">
    <property type="entry name" value="TetR_N"/>
    <property type="match status" value="1"/>
</dbReference>
<evidence type="ECO:0000313" key="6">
    <source>
        <dbReference type="EMBL" id="GAA0866024.1"/>
    </source>
</evidence>
<feature type="domain" description="HTH tetR-type" evidence="5">
    <location>
        <begin position="19"/>
        <end position="79"/>
    </location>
</feature>
<feature type="DNA-binding region" description="H-T-H motif" evidence="4">
    <location>
        <begin position="251"/>
        <end position="270"/>
    </location>
</feature>
<sequence>MERAVSASGDKPLLSAARAARRGRLLDGAAGEFRRNGVAGADLALITREVGLTRSSLYNYCTDRHDLARQCYLHLLDPMLQDLARAMARSGSGLQAIVDFLVEARDRDQSHAIIASELDTLSADGRREIERRQTEAFDMLAALVERGIGDGSIRPNDPAIAARTIWGILAWAPLGDIWSRRAERDPFGRLSVELPRIVESGVSTRPAPARIEAVEIDDWSALAPPPPADRAGEIVATASALFNARGVDGVSLDDIAAAMTATKGLIYHHFDSKAALVAQCLDRAFAIYDRLLDRGERHSSGVERARAGIVLNVQAQLDPAGPMSLTATSYHKLSSEEQARFSVQTNHLLDRSIATMELGNRDGTLRPFEAEPTALASAGTFNFVARWLPAEAAASPIRVAFEVSNLFLHGLSADRR</sequence>
<keyword evidence="2 4" id="KW-0238">DNA-binding</keyword>
<keyword evidence="1" id="KW-0805">Transcription regulation</keyword>
<dbReference type="InterPro" id="IPR036271">
    <property type="entry name" value="Tet_transcr_reg_TetR-rel_C_sf"/>
</dbReference>
<gene>
    <name evidence="6" type="ORF">GCM10009115_26920</name>
</gene>
<dbReference type="PANTHER" id="PTHR30055:SF234">
    <property type="entry name" value="HTH-TYPE TRANSCRIPTIONAL REGULATOR BETI"/>
    <property type="match status" value="1"/>
</dbReference>
<evidence type="ECO:0000256" key="4">
    <source>
        <dbReference type="PROSITE-ProRule" id="PRU00335"/>
    </source>
</evidence>
<dbReference type="PANTHER" id="PTHR30055">
    <property type="entry name" value="HTH-TYPE TRANSCRIPTIONAL REGULATOR RUTR"/>
    <property type="match status" value="1"/>
</dbReference>
<dbReference type="SUPFAM" id="SSF46689">
    <property type="entry name" value="Homeodomain-like"/>
    <property type="match status" value="2"/>
</dbReference>
<organism evidence="6 7">
    <name type="scientific">Sphingopyxis soli</name>
    <dbReference type="NCBI Taxonomy" id="592051"/>
    <lineage>
        <taxon>Bacteria</taxon>
        <taxon>Pseudomonadati</taxon>
        <taxon>Pseudomonadota</taxon>
        <taxon>Alphaproteobacteria</taxon>
        <taxon>Sphingomonadales</taxon>
        <taxon>Sphingomonadaceae</taxon>
        <taxon>Sphingopyxis</taxon>
    </lineage>
</organism>
<evidence type="ECO:0000256" key="1">
    <source>
        <dbReference type="ARBA" id="ARBA00023015"/>
    </source>
</evidence>
<dbReference type="PROSITE" id="PS01081">
    <property type="entry name" value="HTH_TETR_1"/>
    <property type="match status" value="1"/>
</dbReference>
<reference evidence="7" key="1">
    <citation type="journal article" date="2019" name="Int. J. Syst. Evol. Microbiol.">
        <title>The Global Catalogue of Microorganisms (GCM) 10K type strain sequencing project: providing services to taxonomists for standard genome sequencing and annotation.</title>
        <authorList>
            <consortium name="The Broad Institute Genomics Platform"/>
            <consortium name="The Broad Institute Genome Sequencing Center for Infectious Disease"/>
            <person name="Wu L."/>
            <person name="Ma J."/>
        </authorList>
    </citation>
    <scope>NUCLEOTIDE SEQUENCE [LARGE SCALE GENOMIC DNA]</scope>
    <source>
        <strain evidence="7">JCM 15910</strain>
    </source>
</reference>
<keyword evidence="7" id="KW-1185">Reference proteome</keyword>
<dbReference type="EMBL" id="BAAAFE010000009">
    <property type="protein sequence ID" value="GAA0866024.1"/>
    <property type="molecule type" value="Genomic_DNA"/>
</dbReference>
<dbReference type="Gene3D" id="1.10.357.10">
    <property type="entry name" value="Tetracycline Repressor, domain 2"/>
    <property type="match status" value="2"/>
</dbReference>
<dbReference type="SUPFAM" id="SSF48498">
    <property type="entry name" value="Tetracyclin repressor-like, C-terminal domain"/>
    <property type="match status" value="1"/>
</dbReference>
<keyword evidence="3" id="KW-0804">Transcription</keyword>
<accession>A0ABP3XPQ5</accession>
<dbReference type="InterPro" id="IPR009057">
    <property type="entry name" value="Homeodomain-like_sf"/>
</dbReference>
<dbReference type="InterPro" id="IPR001647">
    <property type="entry name" value="HTH_TetR"/>
</dbReference>
<dbReference type="InterPro" id="IPR050109">
    <property type="entry name" value="HTH-type_TetR-like_transc_reg"/>
</dbReference>
<feature type="domain" description="HTH tetR-type" evidence="5">
    <location>
        <begin position="228"/>
        <end position="288"/>
    </location>
</feature>
<evidence type="ECO:0000313" key="7">
    <source>
        <dbReference type="Proteomes" id="UP001500738"/>
    </source>
</evidence>
<name>A0ABP3XPQ5_9SPHN</name>
<dbReference type="RefSeq" id="WP_215356119.1">
    <property type="nucleotide sequence ID" value="NZ_BAAAFE010000009.1"/>
</dbReference>